<dbReference type="Pfam" id="PF00378">
    <property type="entry name" value="ECH_1"/>
    <property type="match status" value="1"/>
</dbReference>
<dbReference type="InterPro" id="IPR051683">
    <property type="entry name" value="Enoyl-CoA_Hydratase/Isomerase"/>
</dbReference>
<dbReference type="CDD" id="cd06558">
    <property type="entry name" value="crotonase-like"/>
    <property type="match status" value="1"/>
</dbReference>
<reference evidence="2 3" key="1">
    <citation type="submission" date="2024-02" db="EMBL/GenBank/DDBJ databases">
        <title>Genome analysis and characterization of Microbaculum marinisediminis sp. nov., isolated from marine sediment.</title>
        <authorList>
            <person name="Du Z.-J."/>
            <person name="Ye Y.-Q."/>
            <person name="Zhang Z.-R."/>
            <person name="Yuan S.-M."/>
            <person name="Zhang X.-Y."/>
        </authorList>
    </citation>
    <scope>NUCLEOTIDE SEQUENCE [LARGE SCALE GENOMIC DNA]</scope>
    <source>
        <strain evidence="2 3">SDUM1044001</strain>
    </source>
</reference>
<comment type="similarity">
    <text evidence="1">Belongs to the enoyl-CoA hydratase/isomerase family.</text>
</comment>
<accession>A0AAW9RUE9</accession>
<keyword evidence="3" id="KW-1185">Reference proteome</keyword>
<dbReference type="RefSeq" id="WP_340330290.1">
    <property type="nucleotide sequence ID" value="NZ_JAZHOF010000005.1"/>
</dbReference>
<evidence type="ECO:0000256" key="1">
    <source>
        <dbReference type="ARBA" id="ARBA00005254"/>
    </source>
</evidence>
<dbReference type="AlphaFoldDB" id="A0AAW9RUE9"/>
<protein>
    <submittedName>
        <fullName evidence="2">Enoyl-CoA hydratase-related protein</fullName>
    </submittedName>
</protein>
<organism evidence="2 3">
    <name type="scientific">Microbaculum marinum</name>
    <dbReference type="NCBI Taxonomy" id="1764581"/>
    <lineage>
        <taxon>Bacteria</taxon>
        <taxon>Pseudomonadati</taxon>
        <taxon>Pseudomonadota</taxon>
        <taxon>Alphaproteobacteria</taxon>
        <taxon>Hyphomicrobiales</taxon>
        <taxon>Tepidamorphaceae</taxon>
        <taxon>Microbaculum</taxon>
    </lineage>
</organism>
<dbReference type="PANTHER" id="PTHR42964">
    <property type="entry name" value="ENOYL-COA HYDRATASE"/>
    <property type="match status" value="1"/>
</dbReference>
<gene>
    <name evidence="2" type="ORF">V3328_13975</name>
</gene>
<proteinExistence type="inferred from homology"/>
<dbReference type="Proteomes" id="UP001378188">
    <property type="component" value="Unassembled WGS sequence"/>
</dbReference>
<dbReference type="Gene3D" id="3.90.226.10">
    <property type="entry name" value="2-enoyl-CoA Hydratase, Chain A, domain 1"/>
    <property type="match status" value="1"/>
</dbReference>
<dbReference type="InterPro" id="IPR001753">
    <property type="entry name" value="Enoyl-CoA_hydra/iso"/>
</dbReference>
<dbReference type="EMBL" id="JAZHOF010000005">
    <property type="protein sequence ID" value="MEJ8572593.1"/>
    <property type="molecule type" value="Genomic_DNA"/>
</dbReference>
<dbReference type="SUPFAM" id="SSF52096">
    <property type="entry name" value="ClpP/crotonase"/>
    <property type="match status" value="1"/>
</dbReference>
<evidence type="ECO:0000313" key="2">
    <source>
        <dbReference type="EMBL" id="MEJ8572593.1"/>
    </source>
</evidence>
<comment type="caution">
    <text evidence="2">The sequence shown here is derived from an EMBL/GenBank/DDBJ whole genome shotgun (WGS) entry which is preliminary data.</text>
</comment>
<sequence length="276" mass="28556">MDTRVESGSPETWIGEGPVLLHFDGAIATLTLNRPAASNGMNIEMMKAIYEAVMHCHRDPRVRVVHLRGAGPNFCAGGDVREFAAKGEALGDFLKEVTSYLQIAVGALIRLDAVVVTEVHGYAAGGGGLGLVCASDIVVAGASARFMAGATRVGMAPDGGASVILARLIGLRRAADLFLTNRIVAADEALSIGLVTEVAGNDDLAEAARRKAESVAKGAPRALAATKRLLWNGVGLSVEACLPEEARTVSELSATADSREGLAAVIGKRKPVFTGA</sequence>
<name>A0AAW9RUE9_9HYPH</name>
<dbReference type="GO" id="GO:0003824">
    <property type="term" value="F:catalytic activity"/>
    <property type="evidence" value="ECO:0007669"/>
    <property type="project" value="UniProtKB-ARBA"/>
</dbReference>
<dbReference type="PANTHER" id="PTHR42964:SF1">
    <property type="entry name" value="POLYKETIDE BIOSYNTHESIS ENOYL-COA HYDRATASE PKSH-RELATED"/>
    <property type="match status" value="1"/>
</dbReference>
<evidence type="ECO:0000313" key="3">
    <source>
        <dbReference type="Proteomes" id="UP001378188"/>
    </source>
</evidence>
<dbReference type="InterPro" id="IPR029045">
    <property type="entry name" value="ClpP/crotonase-like_dom_sf"/>
</dbReference>